<evidence type="ECO:0000256" key="5">
    <source>
        <dbReference type="ARBA" id="ARBA00022989"/>
    </source>
</evidence>
<keyword evidence="5 7" id="KW-1133">Transmembrane helix</keyword>
<dbReference type="InterPro" id="IPR050925">
    <property type="entry name" value="Rhomboid_protease_S54"/>
</dbReference>
<evidence type="ECO:0000256" key="6">
    <source>
        <dbReference type="ARBA" id="ARBA00023136"/>
    </source>
</evidence>
<feature type="transmembrane region" description="Helical" evidence="7">
    <location>
        <begin position="202"/>
        <end position="219"/>
    </location>
</feature>
<evidence type="ECO:0000256" key="3">
    <source>
        <dbReference type="ARBA" id="ARBA00022692"/>
    </source>
</evidence>
<dbReference type="Gene3D" id="1.20.1540.10">
    <property type="entry name" value="Rhomboid-like"/>
    <property type="match status" value="1"/>
</dbReference>
<feature type="transmembrane region" description="Helical" evidence="7">
    <location>
        <begin position="144"/>
        <end position="163"/>
    </location>
</feature>
<evidence type="ECO:0000256" key="7">
    <source>
        <dbReference type="SAM" id="Phobius"/>
    </source>
</evidence>
<evidence type="ECO:0000256" key="1">
    <source>
        <dbReference type="ARBA" id="ARBA00004141"/>
    </source>
</evidence>
<evidence type="ECO:0000256" key="4">
    <source>
        <dbReference type="ARBA" id="ARBA00022801"/>
    </source>
</evidence>
<evidence type="ECO:0000256" key="2">
    <source>
        <dbReference type="ARBA" id="ARBA00009045"/>
    </source>
</evidence>
<feature type="domain" description="Peptidase S54 rhomboid" evidence="8">
    <location>
        <begin position="103"/>
        <end position="239"/>
    </location>
</feature>
<comment type="caution">
    <text evidence="9">The sequence shown here is derived from an EMBL/GenBank/DDBJ whole genome shotgun (WGS) entry which is preliminary data.</text>
</comment>
<dbReference type="InterPro" id="IPR035952">
    <property type="entry name" value="Rhomboid-like_sf"/>
</dbReference>
<keyword evidence="6 7" id="KW-0472">Membrane</keyword>
<feature type="transmembrane region" description="Helical" evidence="7">
    <location>
        <begin position="60"/>
        <end position="82"/>
    </location>
</feature>
<evidence type="ECO:0000313" key="9">
    <source>
        <dbReference type="EMBL" id="OKL51279.1"/>
    </source>
</evidence>
<keyword evidence="3 7" id="KW-0812">Transmembrane</keyword>
<dbReference type="AlphaFoldDB" id="A0A1Q5PUZ6"/>
<reference evidence="10" key="1">
    <citation type="submission" date="2016-12" db="EMBL/GenBank/DDBJ databases">
        <authorList>
            <person name="Meng X."/>
        </authorList>
    </citation>
    <scope>NUCLEOTIDE SEQUENCE [LARGE SCALE GENOMIC DNA]</scope>
    <source>
        <strain evidence="10">DSM 20732</strain>
    </source>
</reference>
<dbReference type="STRING" id="52770.BSZ40_08185"/>
<dbReference type="Pfam" id="PF01694">
    <property type="entry name" value="Rhomboid"/>
    <property type="match status" value="1"/>
</dbReference>
<dbReference type="PANTHER" id="PTHR43731">
    <property type="entry name" value="RHOMBOID PROTEASE"/>
    <property type="match status" value="1"/>
</dbReference>
<dbReference type="FunCoup" id="A0A1Q5PUZ6">
    <property type="interactions" value="191"/>
</dbReference>
<feature type="transmembrane region" description="Helical" evidence="7">
    <location>
        <begin position="169"/>
        <end position="190"/>
    </location>
</feature>
<dbReference type="GO" id="GO:0016020">
    <property type="term" value="C:membrane"/>
    <property type="evidence" value="ECO:0007669"/>
    <property type="project" value="UniProtKB-SubCell"/>
</dbReference>
<organism evidence="9 10">
    <name type="scientific">Buchananella hordeovulneris</name>
    <dbReference type="NCBI Taxonomy" id="52770"/>
    <lineage>
        <taxon>Bacteria</taxon>
        <taxon>Bacillati</taxon>
        <taxon>Actinomycetota</taxon>
        <taxon>Actinomycetes</taxon>
        <taxon>Actinomycetales</taxon>
        <taxon>Actinomycetaceae</taxon>
        <taxon>Buchananella</taxon>
    </lineage>
</organism>
<keyword evidence="10" id="KW-1185">Reference proteome</keyword>
<feature type="transmembrane region" description="Helical" evidence="7">
    <location>
        <begin position="225"/>
        <end position="245"/>
    </location>
</feature>
<dbReference type="SUPFAM" id="SSF144091">
    <property type="entry name" value="Rhomboid-like"/>
    <property type="match status" value="1"/>
</dbReference>
<proteinExistence type="inferred from homology"/>
<feature type="transmembrane region" description="Helical" evidence="7">
    <location>
        <begin position="266"/>
        <end position="288"/>
    </location>
</feature>
<dbReference type="PANTHER" id="PTHR43731:SF14">
    <property type="entry name" value="PRESENILIN-ASSOCIATED RHOMBOID-LIKE PROTEIN, MITOCHONDRIAL"/>
    <property type="match status" value="1"/>
</dbReference>
<feature type="transmembrane region" description="Helical" evidence="7">
    <location>
        <begin position="113"/>
        <end position="132"/>
    </location>
</feature>
<dbReference type="GO" id="GO:0004252">
    <property type="term" value="F:serine-type endopeptidase activity"/>
    <property type="evidence" value="ECO:0007669"/>
    <property type="project" value="InterPro"/>
</dbReference>
<comment type="subcellular location">
    <subcellularLocation>
        <location evidence="1">Membrane</location>
        <topology evidence="1">Multi-pass membrane protein</topology>
    </subcellularLocation>
</comment>
<gene>
    <name evidence="9" type="ORF">BSZ40_08185</name>
</gene>
<dbReference type="InParanoid" id="A0A1Q5PUZ6"/>
<accession>A0A1Q5PUZ6</accession>
<comment type="similarity">
    <text evidence="2">Belongs to the peptidase S54 family.</text>
</comment>
<name>A0A1Q5PUZ6_9ACTO</name>
<dbReference type="InterPro" id="IPR022764">
    <property type="entry name" value="Peptidase_S54_rhomboid_dom"/>
</dbReference>
<evidence type="ECO:0000313" key="10">
    <source>
        <dbReference type="Proteomes" id="UP000185612"/>
    </source>
</evidence>
<keyword evidence="4" id="KW-0378">Hydrolase</keyword>
<sequence>MSEESVMPEPPRCRAHGQPSWVLCQRCGNAVCPQCQVQAAVGVHCTTCAHAGRKRVAARFGAATGQPVVTYTLIGLCLAVFVGDKASPAVFKWLAFAPVLGSHEPHRFLTTTLLHAGIWHLAMNMLALYVTGSSLERVLGRGQFLALYLLGAVGGSVAVLWLSSPAATSWYTVTVGASGAVFALFAAVFVIQRHLGTDTAPILGLLVVNGIISVTVPGISWQGHLGGFVTGLLLGWLTLLLRQAVARRAVASPTTRGGQVTAKGTVTWLAPIAVAALLVVLTLVRYAVA</sequence>
<dbReference type="EMBL" id="MQVS01000008">
    <property type="protein sequence ID" value="OKL51279.1"/>
    <property type="molecule type" value="Genomic_DNA"/>
</dbReference>
<dbReference type="RefSeq" id="WP_073825120.1">
    <property type="nucleotide sequence ID" value="NZ_JAUNKL010000053.1"/>
</dbReference>
<protein>
    <recommendedName>
        <fullName evidence="8">Peptidase S54 rhomboid domain-containing protein</fullName>
    </recommendedName>
</protein>
<dbReference type="Proteomes" id="UP000185612">
    <property type="component" value="Unassembled WGS sequence"/>
</dbReference>
<evidence type="ECO:0000259" key="8">
    <source>
        <dbReference type="Pfam" id="PF01694"/>
    </source>
</evidence>